<evidence type="ECO:0000313" key="1">
    <source>
        <dbReference type="EMBL" id="QPT37463.1"/>
    </source>
</evidence>
<dbReference type="EMBL" id="CP065726">
    <property type="protein sequence ID" value="QPT37463.1"/>
    <property type="molecule type" value="Genomic_DNA"/>
</dbReference>
<proteinExistence type="predicted"/>
<evidence type="ECO:0008006" key="3">
    <source>
        <dbReference type="Google" id="ProtNLM"/>
    </source>
</evidence>
<gene>
    <name evidence="1" type="ORF">I6G28_05850</name>
</gene>
<evidence type="ECO:0000313" key="2">
    <source>
        <dbReference type="Proteomes" id="UP000594865"/>
    </source>
</evidence>
<organism evidence="1 2">
    <name type="scientific">Neisseria cinerea</name>
    <dbReference type="NCBI Taxonomy" id="483"/>
    <lineage>
        <taxon>Bacteria</taxon>
        <taxon>Pseudomonadati</taxon>
        <taxon>Pseudomonadota</taxon>
        <taxon>Betaproteobacteria</taxon>
        <taxon>Neisseriales</taxon>
        <taxon>Neisseriaceae</taxon>
        <taxon>Neisseria</taxon>
    </lineage>
</organism>
<protein>
    <recommendedName>
        <fullName evidence="3">Phage associated protein</fullName>
    </recommendedName>
</protein>
<reference evidence="1 2" key="1">
    <citation type="submission" date="2020-12" db="EMBL/GenBank/DDBJ databases">
        <title>FDA dAtabase for Regulatory Grade micrObial Sequences (FDA-ARGOS): Supporting development and validation of Infectious Disease Dx tests.</title>
        <authorList>
            <person name="Sproer C."/>
            <person name="Gronow S."/>
            <person name="Severitt S."/>
            <person name="Schroder I."/>
            <person name="Tallon L."/>
            <person name="Sadzewicz L."/>
            <person name="Zhao X."/>
            <person name="Boylan J."/>
            <person name="Ott S."/>
            <person name="Bowen H."/>
            <person name="Vavikolanu K."/>
            <person name="Mehta A."/>
            <person name="Aluvathingal J."/>
            <person name="Nadendla S."/>
            <person name="Lowell S."/>
            <person name="Myers T."/>
            <person name="Yan Y."/>
            <person name="Sichtig H."/>
        </authorList>
    </citation>
    <scope>NUCLEOTIDE SEQUENCE [LARGE SCALE GENOMIC DNA]</scope>
    <source>
        <strain evidence="1 2">FDAARGOS_871</strain>
    </source>
</reference>
<dbReference type="AlphaFoldDB" id="A0A7T3BKP1"/>
<keyword evidence="2" id="KW-1185">Reference proteome</keyword>
<accession>A0A7T3BKP1</accession>
<dbReference type="Proteomes" id="UP000594865">
    <property type="component" value="Chromosome"/>
</dbReference>
<dbReference type="RefSeq" id="WP_111726745.1">
    <property type="nucleotide sequence ID" value="NZ_CP065726.1"/>
</dbReference>
<sequence length="105" mass="11626">MSESAKHITGILIEFEDEATGVPSSFHSVTGLSFDYTYRYYTVTLGSWYNKAAFEKGRSPVGSVQLQLSEAPPRNVDVIDWVLQQVVSQQGGDNRFSGAELVYAE</sequence>
<name>A0A7T3BKP1_NEICI</name>
<dbReference type="GeneID" id="84020911"/>